<dbReference type="EMBL" id="LNVX01000291">
    <property type="protein sequence ID" value="OEG70772.1"/>
    <property type="molecule type" value="Genomic_DNA"/>
</dbReference>
<evidence type="ECO:0000313" key="1">
    <source>
        <dbReference type="EMBL" id="OEG70772.1"/>
    </source>
</evidence>
<comment type="caution">
    <text evidence="1">The sequence shown here is derived from an EMBL/GenBank/DDBJ whole genome shotgun (WGS) entry which is preliminary data.</text>
</comment>
<accession>A0A1E5IJT4</accession>
<organism evidence="1 2">
    <name type="scientific">Endomicrobium trichonymphae</name>
    <dbReference type="NCBI Taxonomy" id="1408204"/>
    <lineage>
        <taxon>Bacteria</taxon>
        <taxon>Pseudomonadati</taxon>
        <taxon>Elusimicrobiota</taxon>
        <taxon>Endomicrobiia</taxon>
        <taxon>Endomicrobiales</taxon>
        <taxon>Endomicrobiaceae</taxon>
        <taxon>Candidatus Endomicrobiellum</taxon>
    </lineage>
</organism>
<protein>
    <recommendedName>
        <fullName evidence="3">Outer membrane protein beta-barrel domain-containing protein</fullName>
    </recommendedName>
</protein>
<dbReference type="Proteomes" id="UP000095237">
    <property type="component" value="Unassembled WGS sequence"/>
</dbReference>
<name>A0A1E5IJT4_ENDTX</name>
<evidence type="ECO:0008006" key="3">
    <source>
        <dbReference type="Google" id="ProtNLM"/>
    </source>
</evidence>
<evidence type="ECO:0000313" key="2">
    <source>
        <dbReference type="Proteomes" id="UP000095237"/>
    </source>
</evidence>
<gene>
    <name evidence="1" type="ORF">ATZ36_17520</name>
</gene>
<dbReference type="AlphaFoldDB" id="A0A1E5IJT4"/>
<keyword evidence="2" id="KW-1185">Reference proteome</keyword>
<sequence length="102" mass="11780">MGQISSDIIFLSGIRIPVINKVLPFKNRTVFLSNFKYVDQRSEVNVEKDNNTICSISASADYEISKYFRLLVGVNLDKFKYCYNAESNYYDISLISKLTIQF</sequence>
<proteinExistence type="predicted"/>
<reference evidence="1 2" key="1">
    <citation type="submission" date="2015-11" db="EMBL/GenBank/DDBJ databases">
        <title>Evidence for parallel genomic evolution in an endosymbiosis of termite gut flagellates.</title>
        <authorList>
            <person name="Zheng H."/>
        </authorList>
    </citation>
    <scope>NUCLEOTIDE SEQUENCE [LARGE SCALE GENOMIC DNA]</scope>
    <source>
        <strain evidence="1 2">CET450</strain>
    </source>
</reference>